<keyword evidence="3" id="KW-1185">Reference proteome</keyword>
<dbReference type="STRING" id="101091.A0A1C7N374"/>
<dbReference type="OrthoDB" id="1711136at2759"/>
<dbReference type="EMBL" id="LUGH01000638">
    <property type="protein sequence ID" value="OBZ83573.1"/>
    <property type="molecule type" value="Genomic_DNA"/>
</dbReference>
<evidence type="ECO:0000313" key="3">
    <source>
        <dbReference type="Proteomes" id="UP000093000"/>
    </source>
</evidence>
<feature type="region of interest" description="Disordered" evidence="1">
    <location>
        <begin position="51"/>
        <end position="79"/>
    </location>
</feature>
<feature type="compositionally biased region" description="Low complexity" evidence="1">
    <location>
        <begin position="353"/>
        <end position="365"/>
    </location>
</feature>
<organism evidence="2 3">
    <name type="scientific">Choanephora cucurbitarum</name>
    <dbReference type="NCBI Taxonomy" id="101091"/>
    <lineage>
        <taxon>Eukaryota</taxon>
        <taxon>Fungi</taxon>
        <taxon>Fungi incertae sedis</taxon>
        <taxon>Mucoromycota</taxon>
        <taxon>Mucoromycotina</taxon>
        <taxon>Mucoromycetes</taxon>
        <taxon>Mucorales</taxon>
        <taxon>Mucorineae</taxon>
        <taxon>Choanephoraceae</taxon>
        <taxon>Choanephoroideae</taxon>
        <taxon>Choanephora</taxon>
    </lineage>
</organism>
<dbReference type="InParanoid" id="A0A1C7N374"/>
<sequence length="510" mass="58387">MDTYNHTRTLRPTQRDTTTIATQWTSWANDQVQHDSDHSTVDALPERLHRSIPSDHTDRSSVSSISSPPPSVSLEPRKGQAIVPTKEQLDIILPETPLCFCHKPAHRAYTLEYGPILECNSLGTEPEDSTPELNRLQRRFICGFHVHELSWSTFCDRIRQGHTIYAEHPELRTCSLYNFTYCAMFRVTNSYSVHPPIALPQCFCHRPVSMRVHPRDGLQLVCKNAQIDGARKCSWVLKACDVAFPRPKFSLHTYVSHDDYIQQKQRTLEEIRKKESQSRETVEDEQQHKFDLLATLSASFTPSNTTLPDNTPNEVIDFDQLAIQEKERQRQRALVVPTCVMMAKKPKQPALLSSSSSSSTVSTSSSLAIQDPDYQSALVKENAELKQAIVNEQKIRKMALDEMKVERDKLKLQLSRAEILNYRIQSTKEEQAVLLRNCQEKIQQMELSVVDVMHEKVILQEKVLALMEEKENAPTKDPHCILCFTQPIEHCLIPCFHYGKLIPLLFSLCN</sequence>
<proteinExistence type="predicted"/>
<evidence type="ECO:0000313" key="2">
    <source>
        <dbReference type="EMBL" id="OBZ83573.1"/>
    </source>
</evidence>
<evidence type="ECO:0000256" key="1">
    <source>
        <dbReference type="SAM" id="MobiDB-lite"/>
    </source>
</evidence>
<gene>
    <name evidence="2" type="ORF">A0J61_08380</name>
</gene>
<accession>A0A1C7N374</accession>
<name>A0A1C7N374_9FUNG</name>
<protein>
    <submittedName>
        <fullName evidence="2">Uncharacterized protein</fullName>
    </submittedName>
</protein>
<dbReference type="AlphaFoldDB" id="A0A1C7N374"/>
<reference evidence="2 3" key="1">
    <citation type="submission" date="2016-03" db="EMBL/GenBank/DDBJ databases">
        <title>Choanephora cucurbitarum.</title>
        <authorList>
            <person name="Min B."/>
            <person name="Park H."/>
            <person name="Park J.-H."/>
            <person name="Shin H.-D."/>
            <person name="Choi I.-G."/>
        </authorList>
    </citation>
    <scope>NUCLEOTIDE SEQUENCE [LARGE SCALE GENOMIC DNA]</scope>
    <source>
        <strain evidence="2 3">KUS-F28377</strain>
    </source>
</reference>
<feature type="region of interest" description="Disordered" evidence="1">
    <location>
        <begin position="346"/>
        <end position="365"/>
    </location>
</feature>
<comment type="caution">
    <text evidence="2">The sequence shown here is derived from an EMBL/GenBank/DDBJ whole genome shotgun (WGS) entry which is preliminary data.</text>
</comment>
<dbReference type="Proteomes" id="UP000093000">
    <property type="component" value="Unassembled WGS sequence"/>
</dbReference>